<dbReference type="CDD" id="cd00063">
    <property type="entry name" value="FN3"/>
    <property type="match status" value="4"/>
</dbReference>
<dbReference type="Pfam" id="PF00041">
    <property type="entry name" value="fn3"/>
    <property type="match status" value="4"/>
</dbReference>
<feature type="domain" description="Fibronectin type-III" evidence="4">
    <location>
        <begin position="432"/>
        <end position="524"/>
    </location>
</feature>
<comment type="caution">
    <text evidence="5">The sequence shown here is derived from an EMBL/GenBank/DDBJ whole genome shotgun (WGS) entry which is preliminary data.</text>
</comment>
<dbReference type="GO" id="GO:0000272">
    <property type="term" value="P:polysaccharide catabolic process"/>
    <property type="evidence" value="ECO:0007669"/>
    <property type="project" value="UniProtKB-KW"/>
</dbReference>
<keyword evidence="6" id="KW-1185">Reference proteome</keyword>
<gene>
    <name evidence="5" type="ORF">E9934_06800</name>
</gene>
<feature type="domain" description="Fibronectin type-III" evidence="4">
    <location>
        <begin position="54"/>
        <end position="153"/>
    </location>
</feature>
<accession>A0A4S8NLK5</accession>
<dbReference type="InterPro" id="IPR003961">
    <property type="entry name" value="FN3_dom"/>
</dbReference>
<evidence type="ECO:0000256" key="1">
    <source>
        <dbReference type="ARBA" id="ARBA00022737"/>
    </source>
</evidence>
<evidence type="ECO:0000256" key="3">
    <source>
        <dbReference type="ARBA" id="ARBA00023326"/>
    </source>
</evidence>
<sequence length="624" mass="64051">MVAFASALGLRRLASLASLRRVQGELMKIVARLVAVAMVAAVLLVGSPAEAATRPTAPRAATATALNHAVKVAWLRPSRTGGASIDRYVVQRWNPNTQKWGTVRTLGARTLAWTNTGLLNGTTYYYRVLAHNRVGWSPASRQVAATPRATPGGVPGLEADTWDSELRARWGNAAANGAAIDHYAAQISTDGATWSATRKVTTLSAAFAGLTPGSRYWLRVRAHNAAGYGPYGGAGPYRAYTVPNAVQALTVTSGNGEAVLDWDAPIADAAVGRPAATTYLVERSDDDRATWSEVTTTTAPTTALTVPGLVNGESYDFRVSARPGIANIGYGPATAITTSPPVGTPAAPAGAALAWDEGDGQYVLTWSAPTITGGAPLDHYEVTTDPLAPGNELPAGQTSLAAVDGLTDQFVRACNTLGQCSSWASAAALPGQPSAPTVTPTMVGLQWQVALTWSAPTNGAAVASYRIERRSDDGPFSQVAVVTDLSYVDTTVAPETDYHYRVVAVGTGGSGRPSGAPLASTGAAQDLTADPVLLSVSEGGETTFDLVLAVASTTAVEVALSSSDPTAAVTTLGTVTIPAGQTTASVTVQGLTDDNVDDDIAIVTATVGGLSVDVAVTVTEVVAP</sequence>
<dbReference type="Gene3D" id="2.60.40.10">
    <property type="entry name" value="Immunoglobulins"/>
    <property type="match status" value="4"/>
</dbReference>
<dbReference type="PROSITE" id="PS50853">
    <property type="entry name" value="FN3"/>
    <property type="match status" value="3"/>
</dbReference>
<name>A0A4S8NLK5_9ACTN</name>
<keyword evidence="3" id="KW-0624">Polysaccharide degradation</keyword>
<evidence type="ECO:0000313" key="5">
    <source>
        <dbReference type="EMBL" id="THV16039.1"/>
    </source>
</evidence>
<keyword evidence="3" id="KW-0119">Carbohydrate metabolism</keyword>
<dbReference type="GO" id="GO:0016798">
    <property type="term" value="F:hydrolase activity, acting on glycosyl bonds"/>
    <property type="evidence" value="ECO:0007669"/>
    <property type="project" value="UniProtKB-KW"/>
</dbReference>
<keyword evidence="2" id="KW-0378">Hydrolase</keyword>
<dbReference type="EMBL" id="STGW01000003">
    <property type="protein sequence ID" value="THV16039.1"/>
    <property type="molecule type" value="Genomic_DNA"/>
</dbReference>
<keyword evidence="1" id="KW-0677">Repeat</keyword>
<dbReference type="InterPro" id="IPR036116">
    <property type="entry name" value="FN3_sf"/>
</dbReference>
<dbReference type="InterPro" id="IPR013783">
    <property type="entry name" value="Ig-like_fold"/>
</dbReference>
<dbReference type="PRINTS" id="PR00014">
    <property type="entry name" value="FNTYPEIII"/>
</dbReference>
<evidence type="ECO:0000259" key="4">
    <source>
        <dbReference type="PROSITE" id="PS50853"/>
    </source>
</evidence>
<protein>
    <recommendedName>
        <fullName evidence="4">Fibronectin type-III domain-containing protein</fullName>
    </recommendedName>
</protein>
<evidence type="ECO:0000256" key="2">
    <source>
        <dbReference type="ARBA" id="ARBA00023295"/>
    </source>
</evidence>
<dbReference type="Proteomes" id="UP000307087">
    <property type="component" value="Unassembled WGS sequence"/>
</dbReference>
<organism evidence="5 6">
    <name type="scientific">Nocardioides caeni</name>
    <dbReference type="NCBI Taxonomy" id="574700"/>
    <lineage>
        <taxon>Bacteria</taxon>
        <taxon>Bacillati</taxon>
        <taxon>Actinomycetota</taxon>
        <taxon>Actinomycetes</taxon>
        <taxon>Propionibacteriales</taxon>
        <taxon>Nocardioidaceae</taxon>
        <taxon>Nocardioides</taxon>
    </lineage>
</organism>
<dbReference type="SUPFAM" id="SSF49265">
    <property type="entry name" value="Fibronectin type III"/>
    <property type="match status" value="3"/>
</dbReference>
<evidence type="ECO:0000313" key="6">
    <source>
        <dbReference type="Proteomes" id="UP000307087"/>
    </source>
</evidence>
<dbReference type="InterPro" id="IPR050964">
    <property type="entry name" value="Striated_Muscle_Regulatory"/>
</dbReference>
<dbReference type="PANTHER" id="PTHR13817">
    <property type="entry name" value="TITIN"/>
    <property type="match status" value="1"/>
</dbReference>
<keyword evidence="2" id="KW-0326">Glycosidase</keyword>
<proteinExistence type="predicted"/>
<dbReference type="PANTHER" id="PTHR13817:SF73">
    <property type="entry name" value="FIBRONECTIN TYPE-III DOMAIN-CONTAINING PROTEIN"/>
    <property type="match status" value="1"/>
</dbReference>
<reference evidence="5 6" key="1">
    <citation type="journal article" date="2009" name="Int. J. Syst. Evol. Microbiol.">
        <title>Nocardioides caeni sp. nov., isolated from wastewater.</title>
        <authorList>
            <person name="Yoon J.H."/>
            <person name="Kang S.J."/>
            <person name="Park S."/>
            <person name="Kim W."/>
            <person name="Oh T.K."/>
        </authorList>
    </citation>
    <scope>NUCLEOTIDE SEQUENCE [LARGE SCALE GENOMIC DNA]</scope>
    <source>
        <strain evidence="5 6">DSM 23134</strain>
    </source>
</reference>
<dbReference type="SMART" id="SM00060">
    <property type="entry name" value="FN3"/>
    <property type="match status" value="4"/>
</dbReference>
<feature type="domain" description="Fibronectin type-III" evidence="4">
    <location>
        <begin position="242"/>
        <end position="347"/>
    </location>
</feature>
<dbReference type="AlphaFoldDB" id="A0A4S8NLK5"/>